<proteinExistence type="predicted"/>
<reference evidence="2 3" key="1">
    <citation type="submission" date="2019-04" db="EMBL/GenBank/DDBJ databases">
        <title>An improved genome assembly and genetic linkage map for asparagus bean, Vigna unguiculata ssp. sesquipedialis.</title>
        <authorList>
            <person name="Xia Q."/>
            <person name="Zhang R."/>
            <person name="Dong Y."/>
        </authorList>
    </citation>
    <scope>NUCLEOTIDE SEQUENCE [LARGE SCALE GENOMIC DNA]</scope>
    <source>
        <tissue evidence="2">Leaf</tissue>
    </source>
</reference>
<dbReference type="Proteomes" id="UP000501690">
    <property type="component" value="Linkage Group LG8"/>
</dbReference>
<keyword evidence="3" id="KW-1185">Reference proteome</keyword>
<evidence type="ECO:0000256" key="1">
    <source>
        <dbReference type="SAM" id="MobiDB-lite"/>
    </source>
</evidence>
<gene>
    <name evidence="2" type="ORF">DEO72_LG8g1192</name>
</gene>
<dbReference type="AlphaFoldDB" id="A0A4D6MNS1"/>
<sequence>MNPRPNLKTLRLSDGHKQIEGTRPCISRLGEPGRELEAQPDEGMAVNGGDKQSLPKMRRHGPMSVAVETGKDENGDWISSKANRHREC</sequence>
<name>A0A4D6MNS1_VIGUN</name>
<accession>A0A4D6MNS1</accession>
<feature type="region of interest" description="Disordered" evidence="1">
    <location>
        <begin position="37"/>
        <end position="88"/>
    </location>
</feature>
<evidence type="ECO:0000313" key="2">
    <source>
        <dbReference type="EMBL" id="QCE03170.1"/>
    </source>
</evidence>
<protein>
    <submittedName>
        <fullName evidence="2">Uncharacterized protein</fullName>
    </submittedName>
</protein>
<dbReference type="EMBL" id="CP039352">
    <property type="protein sequence ID" value="QCE03170.1"/>
    <property type="molecule type" value="Genomic_DNA"/>
</dbReference>
<organism evidence="2 3">
    <name type="scientific">Vigna unguiculata</name>
    <name type="common">Cowpea</name>
    <dbReference type="NCBI Taxonomy" id="3917"/>
    <lineage>
        <taxon>Eukaryota</taxon>
        <taxon>Viridiplantae</taxon>
        <taxon>Streptophyta</taxon>
        <taxon>Embryophyta</taxon>
        <taxon>Tracheophyta</taxon>
        <taxon>Spermatophyta</taxon>
        <taxon>Magnoliopsida</taxon>
        <taxon>eudicotyledons</taxon>
        <taxon>Gunneridae</taxon>
        <taxon>Pentapetalae</taxon>
        <taxon>rosids</taxon>
        <taxon>fabids</taxon>
        <taxon>Fabales</taxon>
        <taxon>Fabaceae</taxon>
        <taxon>Papilionoideae</taxon>
        <taxon>50 kb inversion clade</taxon>
        <taxon>NPAAA clade</taxon>
        <taxon>indigoferoid/millettioid clade</taxon>
        <taxon>Phaseoleae</taxon>
        <taxon>Vigna</taxon>
    </lineage>
</organism>
<evidence type="ECO:0000313" key="3">
    <source>
        <dbReference type="Proteomes" id="UP000501690"/>
    </source>
</evidence>